<keyword evidence="2" id="KW-0238">DNA-binding</keyword>
<dbReference type="SUPFAM" id="SSF46689">
    <property type="entry name" value="Homeodomain-like"/>
    <property type="match status" value="1"/>
</dbReference>
<keyword evidence="4" id="KW-1133">Transmembrane helix</keyword>
<accession>A0A251WVG5</accession>
<protein>
    <recommendedName>
        <fullName evidence="5">HTH araC/xylS-type domain-containing protein</fullName>
    </recommendedName>
</protein>
<keyword evidence="4" id="KW-0472">Membrane</keyword>
<keyword evidence="7" id="KW-1185">Reference proteome</keyword>
<dbReference type="GO" id="GO:0003700">
    <property type="term" value="F:DNA-binding transcription factor activity"/>
    <property type="evidence" value="ECO:0007669"/>
    <property type="project" value="InterPro"/>
</dbReference>
<evidence type="ECO:0000256" key="3">
    <source>
        <dbReference type="ARBA" id="ARBA00023163"/>
    </source>
</evidence>
<dbReference type="InterPro" id="IPR009057">
    <property type="entry name" value="Homeodomain-like_sf"/>
</dbReference>
<evidence type="ECO:0000256" key="4">
    <source>
        <dbReference type="SAM" id="Phobius"/>
    </source>
</evidence>
<dbReference type="RefSeq" id="WP_086452285.1">
    <property type="nucleotide sequence ID" value="NZ_MSPP01000006.1"/>
</dbReference>
<reference evidence="6 7" key="1">
    <citation type="submission" date="2016-12" db="EMBL/GenBank/DDBJ databases">
        <title>The draft genome sequence of HSLHS2.</title>
        <authorList>
            <person name="Hu D."/>
            <person name="Wang L."/>
            <person name="Shao Z."/>
        </authorList>
    </citation>
    <scope>NUCLEOTIDE SEQUENCE [LARGE SCALE GENOMIC DNA]</scope>
    <source>
        <strain evidence="6">MCCC 1A06712</strain>
    </source>
</reference>
<dbReference type="PROSITE" id="PS01124">
    <property type="entry name" value="HTH_ARAC_FAMILY_2"/>
    <property type="match status" value="1"/>
</dbReference>
<dbReference type="GO" id="GO:0043565">
    <property type="term" value="F:sequence-specific DNA binding"/>
    <property type="evidence" value="ECO:0007669"/>
    <property type="project" value="InterPro"/>
</dbReference>
<feature type="transmembrane region" description="Helical" evidence="4">
    <location>
        <begin position="180"/>
        <end position="199"/>
    </location>
</feature>
<feature type="transmembrane region" description="Helical" evidence="4">
    <location>
        <begin position="89"/>
        <end position="107"/>
    </location>
</feature>
<keyword evidence="1" id="KW-0805">Transcription regulation</keyword>
<dbReference type="OrthoDB" id="345413at2"/>
<dbReference type="EMBL" id="MSPP01000006">
    <property type="protein sequence ID" value="OUD08251.1"/>
    <property type="molecule type" value="Genomic_DNA"/>
</dbReference>
<dbReference type="InterPro" id="IPR020449">
    <property type="entry name" value="Tscrpt_reg_AraC-type_HTH"/>
</dbReference>
<sequence>MISVPLPLFATFVLVFVFVRFVTARDMAMLAHRLFALLIASYCLQSFLLVLRWGYEQSAVALPIAIIAPVLPMLAYLAFATLMNGTKRSITLSIVVLALTWTSFVVVPEIYDLIIIATYLGYGGLLLSRAARGADVLSFSPIVKTQGILFAMRLIGAGLIASALTDVFIIADFIRNGGDHVGLVITFVQTGFILLIGTASSVAKSAPIDDDPSPTLIDSTDADQAIVNRIETIFTTEGLHKSEDLSLRKLARRLGIPDRQVSNAINRVCGLNVSQFVNDFRIKGACEMLRQTDANILEVSLAAGFASKSNFNREFQRVMGQTPSAWRKSNGGNL</sequence>
<evidence type="ECO:0000313" key="6">
    <source>
        <dbReference type="EMBL" id="OUD08251.1"/>
    </source>
</evidence>
<evidence type="ECO:0000313" key="7">
    <source>
        <dbReference type="Proteomes" id="UP000194664"/>
    </source>
</evidence>
<organism evidence="6 7">
    <name type="scientific">Marivivens niveibacter</name>
    <dbReference type="NCBI Taxonomy" id="1930667"/>
    <lineage>
        <taxon>Bacteria</taxon>
        <taxon>Pseudomonadati</taxon>
        <taxon>Pseudomonadota</taxon>
        <taxon>Alphaproteobacteria</taxon>
        <taxon>Rhodobacterales</taxon>
        <taxon>Paracoccaceae</taxon>
        <taxon>Marivivens group</taxon>
        <taxon>Marivivens</taxon>
    </lineage>
</organism>
<keyword evidence="4" id="KW-0812">Transmembrane</keyword>
<evidence type="ECO:0000256" key="1">
    <source>
        <dbReference type="ARBA" id="ARBA00023015"/>
    </source>
</evidence>
<feature type="transmembrane region" description="Helical" evidence="4">
    <location>
        <begin position="6"/>
        <end position="22"/>
    </location>
</feature>
<evidence type="ECO:0000259" key="5">
    <source>
        <dbReference type="PROSITE" id="PS01124"/>
    </source>
</evidence>
<dbReference type="Gene3D" id="1.10.10.60">
    <property type="entry name" value="Homeodomain-like"/>
    <property type="match status" value="1"/>
</dbReference>
<dbReference type="AlphaFoldDB" id="A0A251WVG5"/>
<dbReference type="SMART" id="SM00342">
    <property type="entry name" value="HTH_ARAC"/>
    <property type="match status" value="1"/>
</dbReference>
<dbReference type="PANTHER" id="PTHR43280">
    <property type="entry name" value="ARAC-FAMILY TRANSCRIPTIONAL REGULATOR"/>
    <property type="match status" value="1"/>
</dbReference>
<dbReference type="InterPro" id="IPR018060">
    <property type="entry name" value="HTH_AraC"/>
</dbReference>
<dbReference type="PROSITE" id="PS00041">
    <property type="entry name" value="HTH_ARAC_FAMILY_1"/>
    <property type="match status" value="1"/>
</dbReference>
<feature type="transmembrane region" description="Helical" evidence="4">
    <location>
        <begin position="152"/>
        <end position="174"/>
    </location>
</feature>
<dbReference type="InterPro" id="IPR018062">
    <property type="entry name" value="HTH_AraC-typ_CS"/>
</dbReference>
<feature type="transmembrane region" description="Helical" evidence="4">
    <location>
        <begin position="61"/>
        <end position="82"/>
    </location>
</feature>
<dbReference type="PANTHER" id="PTHR43280:SF29">
    <property type="entry name" value="ARAC-FAMILY TRANSCRIPTIONAL REGULATOR"/>
    <property type="match status" value="1"/>
</dbReference>
<dbReference type="Pfam" id="PF12833">
    <property type="entry name" value="HTH_18"/>
    <property type="match status" value="1"/>
</dbReference>
<name>A0A251WVG5_9RHOB</name>
<dbReference type="Proteomes" id="UP000194664">
    <property type="component" value="Unassembled WGS sequence"/>
</dbReference>
<proteinExistence type="predicted"/>
<evidence type="ECO:0000256" key="2">
    <source>
        <dbReference type="ARBA" id="ARBA00023125"/>
    </source>
</evidence>
<feature type="transmembrane region" description="Helical" evidence="4">
    <location>
        <begin position="113"/>
        <end position="131"/>
    </location>
</feature>
<dbReference type="PRINTS" id="PR00032">
    <property type="entry name" value="HTHARAC"/>
</dbReference>
<feature type="domain" description="HTH araC/xylS-type" evidence="5">
    <location>
        <begin position="224"/>
        <end position="329"/>
    </location>
</feature>
<comment type="caution">
    <text evidence="6">The sequence shown here is derived from an EMBL/GenBank/DDBJ whole genome shotgun (WGS) entry which is preliminary data.</text>
</comment>
<gene>
    <name evidence="6" type="ORF">BVC71_13840</name>
</gene>
<keyword evidence="3" id="KW-0804">Transcription</keyword>
<feature type="transmembrane region" description="Helical" evidence="4">
    <location>
        <begin position="34"/>
        <end position="55"/>
    </location>
</feature>